<evidence type="ECO:0000256" key="1">
    <source>
        <dbReference type="ARBA" id="ARBA00004323"/>
    </source>
</evidence>
<dbReference type="OrthoDB" id="5512589at2759"/>
<keyword evidence="4" id="KW-0808">Transferase</keyword>
<evidence type="ECO:0000256" key="5">
    <source>
        <dbReference type="ARBA" id="ARBA00022692"/>
    </source>
</evidence>
<keyword evidence="6" id="KW-0735">Signal-anchor</keyword>
<evidence type="ECO:0000256" key="8">
    <source>
        <dbReference type="ARBA" id="ARBA00023034"/>
    </source>
</evidence>
<dbReference type="GO" id="GO:0016758">
    <property type="term" value="F:hexosyltransferase activity"/>
    <property type="evidence" value="ECO:0007669"/>
    <property type="project" value="InterPro"/>
</dbReference>
<evidence type="ECO:0000256" key="4">
    <source>
        <dbReference type="ARBA" id="ARBA00022679"/>
    </source>
</evidence>
<organism evidence="11 12">
    <name type="scientific">Ancylostoma duodenale</name>
    <dbReference type="NCBI Taxonomy" id="51022"/>
    <lineage>
        <taxon>Eukaryota</taxon>
        <taxon>Metazoa</taxon>
        <taxon>Ecdysozoa</taxon>
        <taxon>Nematoda</taxon>
        <taxon>Chromadorea</taxon>
        <taxon>Rhabditida</taxon>
        <taxon>Rhabditina</taxon>
        <taxon>Rhabditomorpha</taxon>
        <taxon>Strongyloidea</taxon>
        <taxon>Ancylostomatidae</taxon>
        <taxon>Ancylostomatinae</taxon>
        <taxon>Ancylostoma</taxon>
    </lineage>
</organism>
<gene>
    <name evidence="11" type="ORF">ANCDUO_12237</name>
</gene>
<evidence type="ECO:0000256" key="2">
    <source>
        <dbReference type="ARBA" id="ARBA00008661"/>
    </source>
</evidence>
<reference evidence="11 12" key="1">
    <citation type="submission" date="2013-12" db="EMBL/GenBank/DDBJ databases">
        <title>Draft genome of the parsitic nematode Ancylostoma duodenale.</title>
        <authorList>
            <person name="Mitreva M."/>
        </authorList>
    </citation>
    <scope>NUCLEOTIDE SEQUENCE [LARGE SCALE GENOMIC DNA]</scope>
    <source>
        <strain evidence="11 12">Zhejiang</strain>
    </source>
</reference>
<dbReference type="EMBL" id="KN734222">
    <property type="protein sequence ID" value="KIH57567.1"/>
    <property type="molecule type" value="Genomic_DNA"/>
</dbReference>
<evidence type="ECO:0000256" key="7">
    <source>
        <dbReference type="ARBA" id="ARBA00022989"/>
    </source>
</evidence>
<dbReference type="Pfam" id="PF01762">
    <property type="entry name" value="Galactosyl_T"/>
    <property type="match status" value="1"/>
</dbReference>
<dbReference type="PANTHER" id="PTHR11214:SF319">
    <property type="entry name" value="HEXOSYLTRANSFERASE"/>
    <property type="match status" value="1"/>
</dbReference>
<accession>A0A0C2D630</accession>
<keyword evidence="3 10" id="KW-0328">Glycosyltransferase</keyword>
<keyword evidence="12" id="KW-1185">Reference proteome</keyword>
<dbReference type="PANTHER" id="PTHR11214">
    <property type="entry name" value="BETA-1,3-N-ACETYLGLUCOSAMINYLTRANSFERASE"/>
    <property type="match status" value="1"/>
</dbReference>
<dbReference type="InterPro" id="IPR002659">
    <property type="entry name" value="Glyco_trans_31"/>
</dbReference>
<feature type="non-terminal residue" evidence="11">
    <location>
        <position position="1"/>
    </location>
</feature>
<keyword evidence="7" id="KW-1133">Transmembrane helix</keyword>
<evidence type="ECO:0000256" key="6">
    <source>
        <dbReference type="ARBA" id="ARBA00022968"/>
    </source>
</evidence>
<keyword evidence="5" id="KW-0812">Transmembrane</keyword>
<evidence type="ECO:0000256" key="10">
    <source>
        <dbReference type="RuleBase" id="RU363063"/>
    </source>
</evidence>
<dbReference type="GO" id="GO:0000139">
    <property type="term" value="C:Golgi membrane"/>
    <property type="evidence" value="ECO:0007669"/>
    <property type="project" value="UniProtKB-SubCell"/>
</dbReference>
<dbReference type="AlphaFoldDB" id="A0A0C2D630"/>
<evidence type="ECO:0000313" key="11">
    <source>
        <dbReference type="EMBL" id="KIH57567.1"/>
    </source>
</evidence>
<sequence length="175" mass="20176">LLTLLPLIKRNDDFPEDDTRPIDLRIRFIIEPHVRINVHVLVIVNSLPHHFKARQRIRDSWAMSDLYDETSTKVVFLVGKPANLEEQEMLAIEEGHFHDVLVANIEEDYYSLSLKTYAMLLYKDTRFPKAKCLVKADSDNVLLVRSFERLCDETSMVLSEMTANVVHLDGAELPA</sequence>
<evidence type="ECO:0000313" key="12">
    <source>
        <dbReference type="Proteomes" id="UP000054047"/>
    </source>
</evidence>
<dbReference type="EC" id="2.4.1.-" evidence="10"/>
<name>A0A0C2D630_9BILA</name>
<dbReference type="GO" id="GO:0006493">
    <property type="term" value="P:protein O-linked glycosylation"/>
    <property type="evidence" value="ECO:0007669"/>
    <property type="project" value="TreeGrafter"/>
</dbReference>
<evidence type="ECO:0000256" key="9">
    <source>
        <dbReference type="ARBA" id="ARBA00023136"/>
    </source>
</evidence>
<protein>
    <recommendedName>
        <fullName evidence="10">Hexosyltransferase</fullName>
        <ecNumber evidence="10">2.4.1.-</ecNumber>
    </recommendedName>
</protein>
<keyword evidence="8 10" id="KW-0333">Golgi apparatus</keyword>
<proteinExistence type="inferred from homology"/>
<keyword evidence="9" id="KW-0472">Membrane</keyword>
<evidence type="ECO:0000256" key="3">
    <source>
        <dbReference type="ARBA" id="ARBA00022676"/>
    </source>
</evidence>
<comment type="similarity">
    <text evidence="2 10">Belongs to the glycosyltransferase 31 family.</text>
</comment>
<comment type="subcellular location">
    <subcellularLocation>
        <location evidence="1 10">Golgi apparatus membrane</location>
        <topology evidence="1 10">Single-pass type II membrane protein</topology>
    </subcellularLocation>
</comment>
<dbReference type="Proteomes" id="UP000054047">
    <property type="component" value="Unassembled WGS sequence"/>
</dbReference>